<dbReference type="SMART" id="SM00422">
    <property type="entry name" value="HTH_MERR"/>
    <property type="match status" value="1"/>
</dbReference>
<feature type="domain" description="HTH merR-type" evidence="4">
    <location>
        <begin position="13"/>
        <end position="72"/>
    </location>
</feature>
<dbReference type="InterPro" id="IPR009061">
    <property type="entry name" value="DNA-bd_dom_put_sf"/>
</dbReference>
<dbReference type="Gene3D" id="1.10.1660.10">
    <property type="match status" value="1"/>
</dbReference>
<dbReference type="PROSITE" id="PS50937">
    <property type="entry name" value="HTH_MERR_2"/>
    <property type="match status" value="1"/>
</dbReference>
<dbReference type="RefSeq" id="WP_069431989.1">
    <property type="nucleotide sequence ID" value="NZ_MEHA01000021.1"/>
</dbReference>
<gene>
    <name evidence="5" type="ORF">BEI59_23340</name>
</gene>
<dbReference type="EMBL" id="MEHA01000021">
    <property type="protein sequence ID" value="ODR46962.1"/>
    <property type="molecule type" value="Genomic_DNA"/>
</dbReference>
<dbReference type="GO" id="GO:0003677">
    <property type="term" value="F:DNA binding"/>
    <property type="evidence" value="ECO:0007669"/>
    <property type="project" value="UniProtKB-KW"/>
</dbReference>
<proteinExistence type="predicted"/>
<dbReference type="InterPro" id="IPR000551">
    <property type="entry name" value="MerR-type_HTH_dom"/>
</dbReference>
<organism evidence="5 6">
    <name type="scientific">Eisenbergiella tayi</name>
    <dbReference type="NCBI Taxonomy" id="1432052"/>
    <lineage>
        <taxon>Bacteria</taxon>
        <taxon>Bacillati</taxon>
        <taxon>Bacillota</taxon>
        <taxon>Clostridia</taxon>
        <taxon>Lachnospirales</taxon>
        <taxon>Lachnospiraceae</taxon>
        <taxon>Eisenbergiella</taxon>
    </lineage>
</organism>
<keyword evidence="3" id="KW-0804">Transcription</keyword>
<evidence type="ECO:0000313" key="6">
    <source>
        <dbReference type="Proteomes" id="UP000094271"/>
    </source>
</evidence>
<protein>
    <recommendedName>
        <fullName evidence="4">HTH merR-type domain-containing protein</fullName>
    </recommendedName>
</protein>
<evidence type="ECO:0000256" key="2">
    <source>
        <dbReference type="ARBA" id="ARBA00023125"/>
    </source>
</evidence>
<name>A0A1E3UDZ6_9FIRM</name>
<dbReference type="SUPFAM" id="SSF46955">
    <property type="entry name" value="Putative DNA-binding domain"/>
    <property type="match status" value="1"/>
</dbReference>
<dbReference type="GO" id="GO:0003700">
    <property type="term" value="F:DNA-binding transcription factor activity"/>
    <property type="evidence" value="ECO:0007669"/>
    <property type="project" value="InterPro"/>
</dbReference>
<keyword evidence="1" id="KW-0805">Transcription regulation</keyword>
<evidence type="ECO:0000256" key="1">
    <source>
        <dbReference type="ARBA" id="ARBA00023015"/>
    </source>
</evidence>
<dbReference type="PANTHER" id="PTHR30204:SF94">
    <property type="entry name" value="HEAVY METAL-DEPENDENT TRANSCRIPTIONAL REGULATOR HI_0293-RELATED"/>
    <property type="match status" value="1"/>
</dbReference>
<sequence>MDLVKITDLTPQLGLTSRSLRYYEEAGLIQSVRLPGEKYRYFDAANIERLKQIIVLRKMMVPIKDILRIYESDDMSVVVQVFVSRIEEIDREAAALTELRQVTDDFLKTMLKNGVRNISALPLLYEAFCNQELEQVDARENNSVSYDELSAISENLAKPVEPSILLLPSMRVLSSYLKEDNQVTDPDGFWHWVQSRRIMTGGPGSHEQFEYQTTAGDVYLLKMDDDFVNDSKYMDCIFEGGLFASVNVYLDEDLGERLRSLVSFFDDNKYYEVDYVHGGGLRQEAMLENLISPDEKRELVALLIPIKKRLASSELFGRPEELECSSVTVEEIEKANPVLWSEEIPMDKLIPINSPFYRVTEQGEAEYISWISTRVLSTGVDVKIPFRVDMEFRVGEDSGGYGHGMNEGSIRFHHGEDLNYMFGINMDNNPDERLSQEAICFHQPVFGDYHRYPKRGGIRPGVYNRLTWIVGLKHFAVIINDEIRYCGVDFPYMSADLSCQKALPVVIGSNSSIKKYFRSIRVSQLMQQPKIKIKEGALIMITKQSNNMIPDIHRLITSEYGENYWFDGCARYVMESVGEYTGEPDFGYCFFAGLTGDVLAQVYSYGVYMGEGVSACSAVREGGSYFERIFEKCGYAGTFVAAQQLAANKEMYIQTLIAYIDKGVPVITFTYGGPPMGVYVGYEEYGKILLFLTGDRTEPERIPVERIIDSNEEYPSTAKGWFFIGEKKRKVSLRQLYRDIIFDMPKLLTVKNEEYCFGPEAFRAWAEGIENGKLDSMKPKEFDDGWAVHVSNICNMATNGSCSSAFFRRVMELNPDLTFLDEVIRLYERTAQIWNNDNGNDLEALGGGFNVTLQNLQDETRRVRIAAKIKEAAECMDRVLSILDENLGKMSR</sequence>
<comment type="caution">
    <text evidence="5">The sequence shown here is derived from an EMBL/GenBank/DDBJ whole genome shotgun (WGS) entry which is preliminary data.</text>
</comment>
<dbReference type="Proteomes" id="UP000094271">
    <property type="component" value="Unassembled WGS sequence"/>
</dbReference>
<evidence type="ECO:0000259" key="4">
    <source>
        <dbReference type="PROSITE" id="PS50937"/>
    </source>
</evidence>
<dbReference type="CDD" id="cd00592">
    <property type="entry name" value="HTH_MerR-like"/>
    <property type="match status" value="1"/>
</dbReference>
<evidence type="ECO:0000256" key="3">
    <source>
        <dbReference type="ARBA" id="ARBA00023163"/>
    </source>
</evidence>
<dbReference type="Pfam" id="PF13411">
    <property type="entry name" value="MerR_1"/>
    <property type="match status" value="1"/>
</dbReference>
<dbReference type="OrthoDB" id="9811174at2"/>
<dbReference type="InterPro" id="IPR047057">
    <property type="entry name" value="MerR_fam"/>
</dbReference>
<evidence type="ECO:0000313" key="5">
    <source>
        <dbReference type="EMBL" id="ODR46962.1"/>
    </source>
</evidence>
<reference evidence="5 6" key="1">
    <citation type="submission" date="2016-08" db="EMBL/GenBank/DDBJ databases">
        <authorList>
            <person name="Seilhamer J.J."/>
        </authorList>
    </citation>
    <scope>NUCLEOTIDE SEQUENCE [LARGE SCALE GENOMIC DNA]</scope>
    <source>
        <strain evidence="5 6">NML150140-1</strain>
    </source>
</reference>
<dbReference type="AlphaFoldDB" id="A0A1E3UDZ6"/>
<accession>A0A1E3UDZ6</accession>
<keyword evidence="2" id="KW-0238">DNA-binding</keyword>
<dbReference type="PANTHER" id="PTHR30204">
    <property type="entry name" value="REDOX-CYCLING DRUG-SENSING TRANSCRIPTIONAL ACTIVATOR SOXR"/>
    <property type="match status" value="1"/>
</dbReference>